<evidence type="ECO:0000313" key="3">
    <source>
        <dbReference type="EMBL" id="MBB2506287.1"/>
    </source>
</evidence>
<dbReference type="RefSeq" id="WP_013673003.1">
    <property type="nucleotide sequence ID" value="NZ_JACJHR010000162.1"/>
</dbReference>
<dbReference type="Proteomes" id="UP000550260">
    <property type="component" value="Unassembled WGS sequence"/>
</dbReference>
<dbReference type="AlphaFoldDB" id="A0A8E1W9C0"/>
<dbReference type="PROSITE" id="PS50968">
    <property type="entry name" value="BIOTINYL_LIPOYL"/>
    <property type="match status" value="1"/>
</dbReference>
<dbReference type="Pfam" id="PF00364">
    <property type="entry name" value="Biotin_lipoyl"/>
    <property type="match status" value="1"/>
</dbReference>
<evidence type="ECO:0000259" key="2">
    <source>
        <dbReference type="PROSITE" id="PS50968"/>
    </source>
</evidence>
<dbReference type="EMBL" id="JACJHR010000162">
    <property type="protein sequence ID" value="MBB2506287.1"/>
    <property type="molecule type" value="Genomic_DNA"/>
</dbReference>
<dbReference type="InterPro" id="IPR003016">
    <property type="entry name" value="2-oxoA_DH_lipoyl-BS"/>
</dbReference>
<keyword evidence="1" id="KW-0450">Lipoyl</keyword>
<protein>
    <submittedName>
        <fullName evidence="3">Biotin/lipoyl-binding protein</fullName>
    </submittedName>
</protein>
<gene>
    <name evidence="3" type="ORF">H5411_45170</name>
</gene>
<feature type="domain" description="Lipoyl-binding" evidence="2">
    <location>
        <begin position="1"/>
        <end position="77"/>
    </location>
</feature>
<sequence>MTEIPFPIISDTDPDAEGVVATWFVTDGDQVREGDLIAEVAVDKVDMEIPAPASGVIRLLAKEGDVLTQGTVVARIE</sequence>
<dbReference type="SUPFAM" id="SSF51230">
    <property type="entry name" value="Single hybrid motif"/>
    <property type="match status" value="1"/>
</dbReference>
<dbReference type="InterPro" id="IPR011053">
    <property type="entry name" value="Single_hybrid_motif"/>
</dbReference>
<dbReference type="Gene3D" id="2.40.50.100">
    <property type="match status" value="1"/>
</dbReference>
<dbReference type="InterPro" id="IPR000089">
    <property type="entry name" value="Biotin_lipoyl"/>
</dbReference>
<evidence type="ECO:0000256" key="1">
    <source>
        <dbReference type="ARBA" id="ARBA00022823"/>
    </source>
</evidence>
<dbReference type="CDD" id="cd06849">
    <property type="entry name" value="lipoyl_domain"/>
    <property type="match status" value="1"/>
</dbReference>
<accession>A0A8E1W9C0</accession>
<evidence type="ECO:0000313" key="4">
    <source>
        <dbReference type="Proteomes" id="UP000550260"/>
    </source>
</evidence>
<dbReference type="PROSITE" id="PS00189">
    <property type="entry name" value="LIPOYL"/>
    <property type="match status" value="1"/>
</dbReference>
<comment type="caution">
    <text evidence="3">The sequence shown here is derived from an EMBL/GenBank/DDBJ whole genome shotgun (WGS) entry which is preliminary data.</text>
</comment>
<name>A0A8E1W9C0_9PSEU</name>
<reference evidence="3 4" key="1">
    <citation type="submission" date="2020-08" db="EMBL/GenBank/DDBJ databases">
        <title>Amycolatopsis echigonensis JCM 21831.</title>
        <authorList>
            <person name="Tedsree N."/>
            <person name="Kuncharoen N."/>
            <person name="Likhitwitayawuid K."/>
            <person name="Tanasupawat S."/>
        </authorList>
    </citation>
    <scope>NUCLEOTIDE SEQUENCE [LARGE SCALE GENOMIC DNA]</scope>
    <source>
        <strain evidence="3 4">JCM 21831</strain>
    </source>
</reference>
<proteinExistence type="predicted"/>
<organism evidence="3 4">
    <name type="scientific">Amycolatopsis echigonensis</name>
    <dbReference type="NCBI Taxonomy" id="2576905"/>
    <lineage>
        <taxon>Bacteria</taxon>
        <taxon>Bacillati</taxon>
        <taxon>Actinomycetota</taxon>
        <taxon>Actinomycetes</taxon>
        <taxon>Pseudonocardiales</taxon>
        <taxon>Pseudonocardiaceae</taxon>
        <taxon>Amycolatopsis</taxon>
    </lineage>
</organism>